<dbReference type="OrthoDB" id="68575at2759"/>
<name>A0A6A4VA78_AMPAM</name>
<organism evidence="2 3">
    <name type="scientific">Amphibalanus amphitrite</name>
    <name type="common">Striped barnacle</name>
    <name type="synonym">Balanus amphitrite</name>
    <dbReference type="NCBI Taxonomy" id="1232801"/>
    <lineage>
        <taxon>Eukaryota</taxon>
        <taxon>Metazoa</taxon>
        <taxon>Ecdysozoa</taxon>
        <taxon>Arthropoda</taxon>
        <taxon>Crustacea</taxon>
        <taxon>Multicrustacea</taxon>
        <taxon>Cirripedia</taxon>
        <taxon>Thoracica</taxon>
        <taxon>Thoracicalcarea</taxon>
        <taxon>Balanomorpha</taxon>
        <taxon>Balanoidea</taxon>
        <taxon>Balanidae</taxon>
        <taxon>Amphibalaninae</taxon>
        <taxon>Amphibalanus</taxon>
    </lineage>
</organism>
<reference evidence="2 3" key="1">
    <citation type="submission" date="2019-07" db="EMBL/GenBank/DDBJ databases">
        <title>Draft genome assembly of a fouling barnacle, Amphibalanus amphitrite (Darwin, 1854): The first reference genome for Thecostraca.</title>
        <authorList>
            <person name="Kim W."/>
        </authorList>
    </citation>
    <scope>NUCLEOTIDE SEQUENCE [LARGE SCALE GENOMIC DNA]</scope>
    <source>
        <strain evidence="2">SNU_AA5</strain>
        <tissue evidence="2">Soma without cirri and trophi</tissue>
    </source>
</reference>
<gene>
    <name evidence="2" type="ORF">FJT64_013222</name>
</gene>
<evidence type="ECO:0000313" key="2">
    <source>
        <dbReference type="EMBL" id="KAF0288444.1"/>
    </source>
</evidence>
<accession>A0A6A4VA78</accession>
<protein>
    <submittedName>
        <fullName evidence="2">Uncharacterized protein</fullName>
    </submittedName>
</protein>
<dbReference type="AlphaFoldDB" id="A0A6A4VA78"/>
<dbReference type="EMBL" id="VIIS01002113">
    <property type="protein sequence ID" value="KAF0288444.1"/>
    <property type="molecule type" value="Genomic_DNA"/>
</dbReference>
<keyword evidence="3" id="KW-1185">Reference proteome</keyword>
<dbReference type="Gene3D" id="3.40.50.360">
    <property type="match status" value="1"/>
</dbReference>
<dbReference type="InterPro" id="IPR029039">
    <property type="entry name" value="Flavoprotein-like_sf"/>
</dbReference>
<feature type="compositionally biased region" description="Basic and acidic residues" evidence="1">
    <location>
        <begin position="26"/>
        <end position="42"/>
    </location>
</feature>
<dbReference type="SUPFAM" id="SSF52218">
    <property type="entry name" value="Flavoproteins"/>
    <property type="match status" value="1"/>
</dbReference>
<dbReference type="Proteomes" id="UP000440578">
    <property type="component" value="Unassembled WGS sequence"/>
</dbReference>
<proteinExistence type="predicted"/>
<comment type="caution">
    <text evidence="2">The sequence shown here is derived from an EMBL/GenBank/DDBJ whole genome shotgun (WGS) entry which is preliminary data.</text>
</comment>
<evidence type="ECO:0000256" key="1">
    <source>
        <dbReference type="SAM" id="MobiDB-lite"/>
    </source>
</evidence>
<feature type="region of interest" description="Disordered" evidence="1">
    <location>
        <begin position="1"/>
        <end position="47"/>
    </location>
</feature>
<evidence type="ECO:0000313" key="3">
    <source>
        <dbReference type="Proteomes" id="UP000440578"/>
    </source>
</evidence>
<sequence>MKSREDVEVAAAESRAKPWGYAQSTEARDAVEKRREEEEKTRPFGGMRAAAFARPHLSELGLVSIPAQFTVPTVTQSYSADGQPQNERIENNAARLVTELTWYVDALKAARAAGVPN</sequence>